<evidence type="ECO:0000256" key="1">
    <source>
        <dbReference type="ARBA" id="ARBA00005706"/>
    </source>
</evidence>
<protein>
    <submittedName>
        <fullName evidence="5">FAD/NAD(P)-binding domain-containing protein</fullName>
    </submittedName>
</protein>
<dbReference type="InterPro" id="IPR050816">
    <property type="entry name" value="Flavin-dep_Halogenase_NPB"/>
</dbReference>
<evidence type="ECO:0000313" key="6">
    <source>
        <dbReference type="Proteomes" id="UP000053477"/>
    </source>
</evidence>
<proteinExistence type="inferred from homology"/>
<dbReference type="STRING" id="27342.A0A0H2S8K1"/>
<keyword evidence="2" id="KW-0560">Oxidoreductase</keyword>
<evidence type="ECO:0000256" key="4">
    <source>
        <dbReference type="ARBA" id="ARBA00049364"/>
    </source>
</evidence>
<dbReference type="AlphaFoldDB" id="A0A0H2S8K1"/>
<dbReference type="GO" id="GO:0004497">
    <property type="term" value="F:monooxygenase activity"/>
    <property type="evidence" value="ECO:0007669"/>
    <property type="project" value="UniProtKB-KW"/>
</dbReference>
<dbReference type="SMR" id="A0A0H2S8K1"/>
<dbReference type="InterPro" id="IPR006905">
    <property type="entry name" value="Flavin_halogenase"/>
</dbReference>
<evidence type="ECO:0000256" key="3">
    <source>
        <dbReference type="ARBA" id="ARBA00023033"/>
    </source>
</evidence>
<organism evidence="5 6">
    <name type="scientific">Schizopora paradoxa</name>
    <dbReference type="NCBI Taxonomy" id="27342"/>
    <lineage>
        <taxon>Eukaryota</taxon>
        <taxon>Fungi</taxon>
        <taxon>Dikarya</taxon>
        <taxon>Basidiomycota</taxon>
        <taxon>Agaricomycotina</taxon>
        <taxon>Agaricomycetes</taxon>
        <taxon>Hymenochaetales</taxon>
        <taxon>Schizoporaceae</taxon>
        <taxon>Schizopora</taxon>
    </lineage>
</organism>
<dbReference type="OrthoDB" id="3340390at2759"/>
<comment type="similarity">
    <text evidence="1">Belongs to the flavin-dependent halogenase family.</text>
</comment>
<dbReference type="PANTHER" id="PTHR43747:SF5">
    <property type="entry name" value="FAD-BINDING DOMAIN-CONTAINING PROTEIN"/>
    <property type="match status" value="1"/>
</dbReference>
<dbReference type="EMBL" id="KQ085963">
    <property type="protein sequence ID" value="KLO13206.1"/>
    <property type="molecule type" value="Genomic_DNA"/>
</dbReference>
<dbReference type="Gene3D" id="3.50.50.60">
    <property type="entry name" value="FAD/NAD(P)-binding domain"/>
    <property type="match status" value="1"/>
</dbReference>
<dbReference type="Pfam" id="PF04820">
    <property type="entry name" value="Trp_halogenase"/>
    <property type="match status" value="2"/>
</dbReference>
<evidence type="ECO:0000256" key="2">
    <source>
        <dbReference type="ARBA" id="ARBA00023002"/>
    </source>
</evidence>
<keyword evidence="6" id="KW-1185">Reference proteome</keyword>
<name>A0A0H2S8K1_9AGAM</name>
<dbReference type="InterPro" id="IPR036188">
    <property type="entry name" value="FAD/NAD-bd_sf"/>
</dbReference>
<dbReference type="GO" id="GO:0044550">
    <property type="term" value="P:secondary metabolite biosynthetic process"/>
    <property type="evidence" value="ECO:0007669"/>
    <property type="project" value="UniProtKB-ARBA"/>
</dbReference>
<dbReference type="InParanoid" id="A0A0H2S8K1"/>
<reference evidence="5 6" key="1">
    <citation type="submission" date="2015-04" db="EMBL/GenBank/DDBJ databases">
        <title>Complete genome sequence of Schizopora paradoxa KUC8140, a cosmopolitan wood degrader in East Asia.</title>
        <authorList>
            <consortium name="DOE Joint Genome Institute"/>
            <person name="Min B."/>
            <person name="Park H."/>
            <person name="Jang Y."/>
            <person name="Kim J.-J."/>
            <person name="Kim K.H."/>
            <person name="Pangilinan J."/>
            <person name="Lipzen A."/>
            <person name="Riley R."/>
            <person name="Grigoriev I.V."/>
            <person name="Spatafora J.W."/>
            <person name="Choi I.-G."/>
        </authorList>
    </citation>
    <scope>NUCLEOTIDE SEQUENCE [LARGE SCALE GENOMIC DNA]</scope>
    <source>
        <strain evidence="5 6">KUC8140</strain>
    </source>
</reference>
<evidence type="ECO:0000313" key="5">
    <source>
        <dbReference type="EMBL" id="KLO13206.1"/>
    </source>
</evidence>
<dbReference type="SUPFAM" id="SSF51905">
    <property type="entry name" value="FAD/NAD(P)-binding domain"/>
    <property type="match status" value="1"/>
</dbReference>
<keyword evidence="3" id="KW-0503">Monooxygenase</keyword>
<dbReference type="PRINTS" id="PR00420">
    <property type="entry name" value="RNGMNOXGNASE"/>
</dbReference>
<gene>
    <name evidence="5" type="ORF">SCHPADRAFT_852852</name>
</gene>
<sequence>MTLNIPTSATVLVIGGGPAGSYTATVLAQEGIKTVLLELEHFPRYHVGESMLPSLRHFLQYVGADDKFKNHGFKKKVGAAFQVNHKKRPGFTNFLEIGPEAYSWNVVRSEADEILLRHAQESGVEVFEGIKVESIDFEDEKRPRVAHYVSKDTGEKGQITFDYVVDASGRQGVLSTKYFHNRVYNKGLRNIATWGYWKGCGVYEEGTERAHVPYFEALQDESGWAWFIPLHNDVTSVGLVMTQDSMNAKKRSYPNGAPTSEQFYVDQLNCMTPNILKLIKDGKMQSGEVRVASDFSYSAPTYAGPHYRLVGDAGAFIDPFFSSGVHLALTSGLSAAATICASIRGDCDEATAATWHSDKFAASYTRFLVVVLAAYRQVRNQEVPVISDVDEDNFDKAFGFFKPVIQGVVDVNKGVSKDIIAKTVEFCAEAFNTERVAAHVAPIPTLDGDVNIELSKDISVEEQAMLQGIMLRRQMRPQDTMGIGAFTTDVIGGLHMEMQKGALGLRHKDVKVAAPEGLVKVMDGAAPTPAAEAPAQSVEVSA</sequence>
<accession>A0A0H2S8K1</accession>
<dbReference type="PANTHER" id="PTHR43747">
    <property type="entry name" value="FAD-BINDING PROTEIN"/>
    <property type="match status" value="1"/>
</dbReference>
<dbReference type="Proteomes" id="UP000053477">
    <property type="component" value="Unassembled WGS sequence"/>
</dbReference>
<dbReference type="GO" id="GO:0140907">
    <property type="term" value="F:flavin-dependent halogenase activity"/>
    <property type="evidence" value="ECO:0007669"/>
    <property type="project" value="UniProtKB-ARBA"/>
</dbReference>
<comment type="catalytic activity">
    <reaction evidence="4">
        <text>melleolide F + FADH2 + chloride + O2 = 6'-chloromelleolide F + FAD + 2 H2O + H(+)</text>
        <dbReference type="Rhea" id="RHEA:67160"/>
        <dbReference type="ChEBI" id="CHEBI:15377"/>
        <dbReference type="ChEBI" id="CHEBI:15378"/>
        <dbReference type="ChEBI" id="CHEBI:15379"/>
        <dbReference type="ChEBI" id="CHEBI:17996"/>
        <dbReference type="ChEBI" id="CHEBI:57692"/>
        <dbReference type="ChEBI" id="CHEBI:58307"/>
        <dbReference type="ChEBI" id="CHEBI:167712"/>
        <dbReference type="ChEBI" id="CHEBI:167713"/>
    </reaction>
    <physiologicalReaction direction="left-to-right" evidence="4">
        <dbReference type="Rhea" id="RHEA:67161"/>
    </physiologicalReaction>
</comment>